<dbReference type="AlphaFoldDB" id="A0A3D5QCB9"/>
<dbReference type="InterPro" id="IPR014721">
    <property type="entry name" value="Ribsml_uS5_D2-typ_fold_subgr"/>
</dbReference>
<protein>
    <submittedName>
        <fullName evidence="1">Magnesium chelatase</fullName>
    </submittedName>
</protein>
<proteinExistence type="predicted"/>
<feature type="non-terminal residue" evidence="1">
    <location>
        <position position="1"/>
    </location>
</feature>
<sequence>GALPMVIDAAGAGFKKVILPEENAEEASVVSEMEVFGFSTFSDVLRFLQGELEKEPFETDIGDYFAEARKFSLDFADVKG</sequence>
<feature type="non-terminal residue" evidence="1">
    <location>
        <position position="80"/>
    </location>
</feature>
<reference evidence="1 2" key="1">
    <citation type="journal article" date="2018" name="Nat. Biotechnol.">
        <title>A standardized bacterial taxonomy based on genome phylogeny substantially revises the tree of life.</title>
        <authorList>
            <person name="Parks D.H."/>
            <person name="Chuvochina M."/>
            <person name="Waite D.W."/>
            <person name="Rinke C."/>
            <person name="Skarshewski A."/>
            <person name="Chaumeil P.A."/>
            <person name="Hugenholtz P."/>
        </authorList>
    </citation>
    <scope>NUCLEOTIDE SEQUENCE [LARGE SCALE GENOMIC DNA]</scope>
    <source>
        <strain evidence="1">UBA8672</strain>
    </source>
</reference>
<dbReference type="SUPFAM" id="SSF54211">
    <property type="entry name" value="Ribosomal protein S5 domain 2-like"/>
    <property type="match status" value="1"/>
</dbReference>
<name>A0A3D5QCB9_FLESI</name>
<evidence type="ECO:0000313" key="2">
    <source>
        <dbReference type="Proteomes" id="UP000262325"/>
    </source>
</evidence>
<dbReference type="Proteomes" id="UP000262325">
    <property type="component" value="Unassembled WGS sequence"/>
</dbReference>
<organism evidence="1 2">
    <name type="scientific">Flexistipes sinusarabici</name>
    <dbReference type="NCBI Taxonomy" id="2352"/>
    <lineage>
        <taxon>Bacteria</taxon>
        <taxon>Pseudomonadati</taxon>
        <taxon>Deferribacterota</taxon>
        <taxon>Deferribacteres</taxon>
        <taxon>Deferribacterales</taxon>
        <taxon>Flexistipitaceae</taxon>
        <taxon>Flexistipes</taxon>
    </lineage>
</organism>
<accession>A0A3D5QCB9</accession>
<evidence type="ECO:0000313" key="1">
    <source>
        <dbReference type="EMBL" id="HCW93477.1"/>
    </source>
</evidence>
<dbReference type="InterPro" id="IPR020568">
    <property type="entry name" value="Ribosomal_Su5_D2-typ_SF"/>
</dbReference>
<comment type="caution">
    <text evidence="1">The sequence shown here is derived from an EMBL/GenBank/DDBJ whole genome shotgun (WGS) entry which is preliminary data.</text>
</comment>
<dbReference type="EMBL" id="DPPF01000153">
    <property type="protein sequence ID" value="HCW93477.1"/>
    <property type="molecule type" value="Genomic_DNA"/>
</dbReference>
<dbReference type="Gene3D" id="3.30.230.10">
    <property type="match status" value="1"/>
</dbReference>
<gene>
    <name evidence="1" type="ORF">DHM44_07325</name>
</gene>